<dbReference type="Proteomes" id="UP001469553">
    <property type="component" value="Unassembled WGS sequence"/>
</dbReference>
<reference evidence="1 2" key="1">
    <citation type="submission" date="2021-06" db="EMBL/GenBank/DDBJ databases">
        <authorList>
            <person name="Palmer J.M."/>
        </authorList>
    </citation>
    <scope>NUCLEOTIDE SEQUENCE [LARGE SCALE GENOMIC DNA]</scope>
    <source>
        <strain evidence="1 2">AS_MEX2019</strain>
        <tissue evidence="1">Muscle</tissue>
    </source>
</reference>
<gene>
    <name evidence="1" type="ORF">AMECASPLE_007858</name>
</gene>
<protein>
    <submittedName>
        <fullName evidence="1">Uncharacterized protein</fullName>
    </submittedName>
</protein>
<dbReference type="EMBL" id="JAHRIP010056834">
    <property type="protein sequence ID" value="MEQ2302562.1"/>
    <property type="molecule type" value="Genomic_DNA"/>
</dbReference>
<organism evidence="1 2">
    <name type="scientific">Ameca splendens</name>
    <dbReference type="NCBI Taxonomy" id="208324"/>
    <lineage>
        <taxon>Eukaryota</taxon>
        <taxon>Metazoa</taxon>
        <taxon>Chordata</taxon>
        <taxon>Craniata</taxon>
        <taxon>Vertebrata</taxon>
        <taxon>Euteleostomi</taxon>
        <taxon>Actinopterygii</taxon>
        <taxon>Neopterygii</taxon>
        <taxon>Teleostei</taxon>
        <taxon>Neoteleostei</taxon>
        <taxon>Acanthomorphata</taxon>
        <taxon>Ovalentaria</taxon>
        <taxon>Atherinomorphae</taxon>
        <taxon>Cyprinodontiformes</taxon>
        <taxon>Goodeidae</taxon>
        <taxon>Ameca</taxon>
    </lineage>
</organism>
<accession>A0ABV0Z8M1</accession>
<keyword evidence="2" id="KW-1185">Reference proteome</keyword>
<evidence type="ECO:0000313" key="2">
    <source>
        <dbReference type="Proteomes" id="UP001469553"/>
    </source>
</evidence>
<name>A0ABV0Z8M1_9TELE</name>
<sequence>MERSHRQKEKHFSETGCTCWVNQMSSCCHDEESVEHESEEEEVKKNVTYQNGFLRRYLKAALGSRKANKAVTDVWMTLPHFFSWLSCNDFGGQRRAPELLFSGNNQTEDMPTYTLKNKTQTPLKKKMKEQFARTLLGVVKLEQPLSYSFVCLRKTCTILYDYKLNYTG</sequence>
<comment type="caution">
    <text evidence="1">The sequence shown here is derived from an EMBL/GenBank/DDBJ whole genome shotgun (WGS) entry which is preliminary data.</text>
</comment>
<proteinExistence type="predicted"/>
<evidence type="ECO:0000313" key="1">
    <source>
        <dbReference type="EMBL" id="MEQ2302562.1"/>
    </source>
</evidence>